<feature type="binding site" evidence="5">
    <location>
        <position position="111"/>
    </location>
    <ligand>
        <name>Mg(2+)</name>
        <dbReference type="ChEBI" id="CHEBI:18420"/>
    </ligand>
</feature>
<keyword evidence="6" id="KW-0456">Lyase</keyword>
<protein>
    <recommendedName>
        <fullName evidence="2">Putative 4-hydroxy-4-methyl-2-oxoglutarate aldolase</fullName>
    </recommendedName>
    <alternativeName>
        <fullName evidence="3">Regulator of ribonuclease activity homolog</fullName>
    </alternativeName>
    <alternativeName>
        <fullName evidence="4">RraA-like protein</fullName>
    </alternativeName>
</protein>
<organism evidence="6 7">
    <name type="scientific">Usitatibacter rugosus</name>
    <dbReference type="NCBI Taxonomy" id="2732067"/>
    <lineage>
        <taxon>Bacteria</taxon>
        <taxon>Pseudomonadati</taxon>
        <taxon>Pseudomonadota</taxon>
        <taxon>Betaproteobacteria</taxon>
        <taxon>Nitrosomonadales</taxon>
        <taxon>Usitatibacteraceae</taxon>
        <taxon>Usitatibacter</taxon>
    </lineage>
</organism>
<evidence type="ECO:0000256" key="1">
    <source>
        <dbReference type="ARBA" id="ARBA00001968"/>
    </source>
</evidence>
<gene>
    <name evidence="6" type="primary">ligK</name>
    <name evidence="6" type="ORF">DSM104443_01940</name>
</gene>
<dbReference type="AlphaFoldDB" id="A0A6M4GU87"/>
<keyword evidence="5" id="KW-0460">Magnesium</keyword>
<dbReference type="InterPro" id="IPR005493">
    <property type="entry name" value="RraA/RraA-like"/>
</dbReference>
<evidence type="ECO:0000313" key="6">
    <source>
        <dbReference type="EMBL" id="QJR10870.1"/>
    </source>
</evidence>
<evidence type="ECO:0000313" key="7">
    <source>
        <dbReference type="Proteomes" id="UP000501534"/>
    </source>
</evidence>
<dbReference type="PANTHER" id="PTHR33254:SF4">
    <property type="entry name" value="4-HYDROXY-4-METHYL-2-OXOGLUTARATE ALDOLASE 3-RELATED"/>
    <property type="match status" value="1"/>
</dbReference>
<dbReference type="CDD" id="cd16841">
    <property type="entry name" value="RraA_family"/>
    <property type="match status" value="1"/>
</dbReference>
<dbReference type="SUPFAM" id="SSF89562">
    <property type="entry name" value="RraA-like"/>
    <property type="match status" value="1"/>
</dbReference>
<feature type="binding site" evidence="5">
    <location>
        <begin position="88"/>
        <end position="91"/>
    </location>
    <ligand>
        <name>substrate</name>
    </ligand>
</feature>
<dbReference type="GO" id="GO:0046872">
    <property type="term" value="F:metal ion binding"/>
    <property type="evidence" value="ECO:0007669"/>
    <property type="project" value="UniProtKB-KW"/>
</dbReference>
<evidence type="ECO:0000256" key="4">
    <source>
        <dbReference type="ARBA" id="ARBA00030169"/>
    </source>
</evidence>
<proteinExistence type="predicted"/>
<keyword evidence="7" id="KW-1185">Reference proteome</keyword>
<dbReference type="GO" id="GO:0016829">
    <property type="term" value="F:lyase activity"/>
    <property type="evidence" value="ECO:0007669"/>
    <property type="project" value="UniProtKB-KW"/>
</dbReference>
<evidence type="ECO:0000256" key="2">
    <source>
        <dbReference type="ARBA" id="ARBA00016549"/>
    </source>
</evidence>
<feature type="binding site" evidence="5">
    <location>
        <position position="110"/>
    </location>
    <ligand>
        <name>substrate</name>
    </ligand>
</feature>
<dbReference type="PANTHER" id="PTHR33254">
    <property type="entry name" value="4-HYDROXY-4-METHYL-2-OXOGLUTARATE ALDOLASE 3-RELATED"/>
    <property type="match status" value="1"/>
</dbReference>
<keyword evidence="5" id="KW-0479">Metal-binding</keyword>
<evidence type="ECO:0000256" key="5">
    <source>
        <dbReference type="PIRSR" id="PIRSR605493-1"/>
    </source>
</evidence>
<comment type="cofactor">
    <cofactor evidence="5">
        <name>Mg(2+)</name>
        <dbReference type="ChEBI" id="CHEBI:18420"/>
    </cofactor>
</comment>
<reference evidence="6 7" key="1">
    <citation type="submission" date="2020-04" db="EMBL/GenBank/DDBJ databases">
        <title>Usitatibacter rugosus gen. nov., sp. nov. and Usitatibacter palustris sp. nov., novel members of Usitatibacteraceae fam. nov. within the order Nitrosomonadales isolated from soil.</title>
        <authorList>
            <person name="Huber K.J."/>
            <person name="Neumann-Schaal M."/>
            <person name="Geppert A."/>
            <person name="Luckner M."/>
            <person name="Wanner G."/>
            <person name="Overmann J."/>
        </authorList>
    </citation>
    <scope>NUCLEOTIDE SEQUENCE [LARGE SCALE GENOMIC DNA]</scope>
    <source>
        <strain evidence="6 7">0125_3</strain>
    </source>
</reference>
<dbReference type="Gene3D" id="3.50.30.40">
    <property type="entry name" value="Ribonuclease E inhibitor RraA/RraA-like"/>
    <property type="match status" value="1"/>
</dbReference>
<comment type="cofactor">
    <cofactor evidence="1">
        <name>a divalent metal cation</name>
        <dbReference type="ChEBI" id="CHEBI:60240"/>
    </cofactor>
</comment>
<dbReference type="KEGG" id="uru:DSM104443_01940"/>
<dbReference type="Proteomes" id="UP000501534">
    <property type="component" value="Chromosome"/>
</dbReference>
<dbReference type="Pfam" id="PF03737">
    <property type="entry name" value="RraA-like"/>
    <property type="match status" value="1"/>
</dbReference>
<sequence length="215" mass="22355">MTTRPDAATLEALKRCGAATIHESQAQRGAVDPAIKPLSPAMRVAGPAFTVKCKPGDNLALHYALVKAQPGDVLVVDYEGFSQSGPWGDVMTLAAKTRGIAGLAIDGTVRDSTSIVEMGFPVFSRGACIKGTNKYQPGAAGIPLVFGGVLVNPGDIIVGDGDGLVVIDQREVAEVLAAAQAREAKEEAVRKRILAGTTTVEILGVQDLLVKYGMT</sequence>
<dbReference type="RefSeq" id="WP_171091727.1">
    <property type="nucleotide sequence ID" value="NZ_CP053069.1"/>
</dbReference>
<dbReference type="NCBIfam" id="NF006731">
    <property type="entry name" value="PRK09262.1"/>
    <property type="match status" value="1"/>
</dbReference>
<dbReference type="EMBL" id="CP053069">
    <property type="protein sequence ID" value="QJR10870.1"/>
    <property type="molecule type" value="Genomic_DNA"/>
</dbReference>
<name>A0A6M4GU87_9PROT</name>
<evidence type="ECO:0000256" key="3">
    <source>
        <dbReference type="ARBA" id="ARBA00029596"/>
    </source>
</evidence>
<dbReference type="InterPro" id="IPR036704">
    <property type="entry name" value="RraA/RraA-like_sf"/>
</dbReference>
<accession>A0A6M4GU87</accession>